<dbReference type="Pfam" id="PF03133">
    <property type="entry name" value="TTL"/>
    <property type="match status" value="1"/>
</dbReference>
<dbReference type="PANTHER" id="PTHR46810">
    <property type="entry name" value="INACTIVE POLYGLYCYLASE TTLL10"/>
    <property type="match status" value="1"/>
</dbReference>
<dbReference type="AlphaFoldDB" id="A0A814ZZZ4"/>
<dbReference type="SUPFAM" id="SSF56059">
    <property type="entry name" value="Glutathione synthetase ATP-binding domain-like"/>
    <property type="match status" value="1"/>
</dbReference>
<dbReference type="Proteomes" id="UP000663852">
    <property type="component" value="Unassembled WGS sequence"/>
</dbReference>
<protein>
    <recommendedName>
        <fullName evidence="3">Tubulin-tyrosine ligase family protein</fullName>
    </recommendedName>
</protein>
<dbReference type="InterPro" id="IPR027752">
    <property type="entry name" value="TTLL10"/>
</dbReference>
<evidence type="ECO:0000313" key="1">
    <source>
        <dbReference type="EMBL" id="CAF1248263.1"/>
    </source>
</evidence>
<dbReference type="Gene3D" id="3.30.470.20">
    <property type="entry name" value="ATP-grasp fold, B domain"/>
    <property type="match status" value="1"/>
</dbReference>
<evidence type="ECO:0008006" key="3">
    <source>
        <dbReference type="Google" id="ProtNLM"/>
    </source>
</evidence>
<dbReference type="EMBL" id="CAJNOJ010000178">
    <property type="protein sequence ID" value="CAF1248263.1"/>
    <property type="molecule type" value="Genomic_DNA"/>
</dbReference>
<evidence type="ECO:0000313" key="2">
    <source>
        <dbReference type="Proteomes" id="UP000663852"/>
    </source>
</evidence>
<dbReference type="GO" id="GO:0070737">
    <property type="term" value="F:protein-glycine ligase activity, elongating"/>
    <property type="evidence" value="ECO:0007669"/>
    <property type="project" value="TreeGrafter"/>
</dbReference>
<name>A0A814ZZZ4_ADIRI</name>
<gene>
    <name evidence="1" type="ORF">EDS130_LOCUS27828</name>
</gene>
<reference evidence="1" key="1">
    <citation type="submission" date="2021-02" db="EMBL/GenBank/DDBJ databases">
        <authorList>
            <person name="Nowell W R."/>
        </authorList>
    </citation>
    <scope>NUCLEOTIDE SEQUENCE</scope>
</reference>
<sequence length="424" mass="50164">MLNKSKSNRINGYYVFGKNNSKLVRDQLDKLDLDRYDTIPLGGVKFNWITRSSDIDWNRFDSNFQILNHIFNEKQLSNKGLLLKNLRTYFKSKSSIFLQKFLPETYLLDNLIDRINFKKNFQQNSLWICKPVGLSCGKEIFLFRSEEQLENHLKQYQQRDLYSNRLVQRYIENPLLINQQKFDIRTYFLCICLSNDVLCFACQTGYLRLSMYQFNLEDLNKFIHLTNQTIQNKDENFPLKKNMTGMTIEEFNEYFNDVIQPNMMGLDKDWVIHQLPKQITNILHQVAYAIRNQLTIQEGCFGYYGVDILIDEKLNCWLLEINSGPTLDMTNQALEKVIPMCLNEAIRIVIDTLDNYRENGSAFPLRESKLFKYLPFNTSSILSNQIPSFISINSQLIDLTPGTNLSKRRYRRLYSQRYRSKSRL</sequence>
<dbReference type="InterPro" id="IPR004344">
    <property type="entry name" value="TTL/TTLL_fam"/>
</dbReference>
<organism evidence="1 2">
    <name type="scientific">Adineta ricciae</name>
    <name type="common">Rotifer</name>
    <dbReference type="NCBI Taxonomy" id="249248"/>
    <lineage>
        <taxon>Eukaryota</taxon>
        <taxon>Metazoa</taxon>
        <taxon>Spiralia</taxon>
        <taxon>Gnathifera</taxon>
        <taxon>Rotifera</taxon>
        <taxon>Eurotatoria</taxon>
        <taxon>Bdelloidea</taxon>
        <taxon>Adinetida</taxon>
        <taxon>Adinetidae</taxon>
        <taxon>Adineta</taxon>
    </lineage>
</organism>
<comment type="caution">
    <text evidence="1">The sequence shown here is derived from an EMBL/GenBank/DDBJ whole genome shotgun (WGS) entry which is preliminary data.</text>
</comment>
<dbReference type="OrthoDB" id="202825at2759"/>
<proteinExistence type="predicted"/>
<dbReference type="PANTHER" id="PTHR46810:SF1">
    <property type="entry name" value="INACTIVE POLYGLYCYLASE TTLL10"/>
    <property type="match status" value="1"/>
</dbReference>
<accession>A0A814ZZZ4</accession>
<dbReference type="PROSITE" id="PS51221">
    <property type="entry name" value="TTL"/>
    <property type="match status" value="1"/>
</dbReference>